<dbReference type="EMBL" id="KY971610">
    <property type="protein sequence ID" value="ASD52063.1"/>
    <property type="molecule type" value="Genomic_DNA"/>
</dbReference>
<dbReference type="Gene3D" id="3.10.450.190">
    <property type="match status" value="1"/>
</dbReference>
<reference evidence="6 7" key="1">
    <citation type="submission" date="2017-04" db="EMBL/GenBank/DDBJ databases">
        <title>Isolation of lytic bacteriophages infecting Pseudomonas strains for biocontrol of fish and shrimp spoilage during chilled storage.</title>
        <authorList>
            <person name="Yang Z."/>
            <person name="Tao X."/>
            <person name="Gao L."/>
            <person name="Rao S."/>
        </authorList>
    </citation>
    <scope>NUCLEOTIDE SEQUENCE [LARGE SCALE GENOMIC DNA]</scope>
</reference>
<accession>A0A2U7N8B3</accession>
<evidence type="ECO:0000259" key="5">
    <source>
        <dbReference type="Pfam" id="PF06714"/>
    </source>
</evidence>
<dbReference type="GO" id="GO:0031640">
    <property type="term" value="P:killing of cells of another organism"/>
    <property type="evidence" value="ECO:0007669"/>
    <property type="project" value="UniProtKB-KW"/>
</dbReference>
<feature type="region of interest" description="Disordered" evidence="4">
    <location>
        <begin position="151"/>
        <end position="172"/>
    </location>
</feature>
<keyword evidence="2 3" id="KW-0081">Bacteriolytic enzyme</keyword>
<comment type="similarity">
    <text evidence="3">Belongs to the glycosyl hydrolase 24 family.</text>
</comment>
<dbReference type="GO" id="GO:0016998">
    <property type="term" value="P:cell wall macromolecule catabolic process"/>
    <property type="evidence" value="ECO:0007669"/>
    <property type="project" value="InterPro"/>
</dbReference>
<dbReference type="GO" id="GO:0003796">
    <property type="term" value="F:lysozyme activity"/>
    <property type="evidence" value="ECO:0007669"/>
    <property type="project" value="UniProtKB-EC"/>
</dbReference>
<evidence type="ECO:0000256" key="2">
    <source>
        <dbReference type="ARBA" id="ARBA00022638"/>
    </source>
</evidence>
<dbReference type="Pfam" id="PF00959">
    <property type="entry name" value="Phage_lysozyme"/>
    <property type="match status" value="1"/>
</dbReference>
<dbReference type="SUPFAM" id="SSF53955">
    <property type="entry name" value="Lysozyme-like"/>
    <property type="match status" value="1"/>
</dbReference>
<evidence type="ECO:0000256" key="3">
    <source>
        <dbReference type="RuleBase" id="RU003788"/>
    </source>
</evidence>
<dbReference type="GO" id="GO:0042742">
    <property type="term" value="P:defense response to bacterium"/>
    <property type="evidence" value="ECO:0007669"/>
    <property type="project" value="UniProtKB-KW"/>
</dbReference>
<dbReference type="PANTHER" id="PTHR37406:SF1">
    <property type="entry name" value="T4-TYPE LYSOZYME 1-RELATED"/>
    <property type="match status" value="1"/>
</dbReference>
<dbReference type="SUPFAM" id="SSF69255">
    <property type="entry name" value="gp5 N-terminal domain-like"/>
    <property type="match status" value="1"/>
</dbReference>
<dbReference type="GO" id="GO:0009253">
    <property type="term" value="P:peptidoglycan catabolic process"/>
    <property type="evidence" value="ECO:0007669"/>
    <property type="project" value="InterPro"/>
</dbReference>
<organism evidence="6 7">
    <name type="scientific">Pseudomonas phage PspYZU05</name>
    <dbReference type="NCBI Taxonomy" id="1983556"/>
    <lineage>
        <taxon>Viruses</taxon>
        <taxon>Duplodnaviria</taxon>
        <taxon>Heunggongvirae</taxon>
        <taxon>Uroviricota</taxon>
        <taxon>Caudoviricetes</taxon>
        <taxon>Pantevenvirales</taxon>
        <taxon>Straboviridae</taxon>
        <taxon>Jiangsuvirus</taxon>
        <taxon>Jiangsuvirus pspyzu05</taxon>
    </lineage>
</organism>
<dbReference type="Proteomes" id="UP000247773">
    <property type="component" value="Genome"/>
</dbReference>
<evidence type="ECO:0000313" key="7">
    <source>
        <dbReference type="Proteomes" id="UP000247773"/>
    </source>
</evidence>
<keyword evidence="3" id="KW-0326">Glycosidase</keyword>
<keyword evidence="7" id="KW-1185">Reference proteome</keyword>
<dbReference type="InterPro" id="IPR023346">
    <property type="entry name" value="Lysozyme-like_dom_sf"/>
</dbReference>
<keyword evidence="3" id="KW-0378">Hydrolase</keyword>
<keyword evidence="1 3" id="KW-0929">Antimicrobial</keyword>
<dbReference type="Gene3D" id="2.40.50.260">
    <property type="entry name" value="Nucleic acid-binding protein domain"/>
    <property type="match status" value="1"/>
</dbReference>
<dbReference type="PRINTS" id="PR00684">
    <property type="entry name" value="T4LYSOZYME"/>
</dbReference>
<protein>
    <recommendedName>
        <fullName evidence="3">Lysozyme</fullName>
        <ecNumber evidence="3">3.2.1.17</ecNumber>
    </recommendedName>
</protein>
<comment type="catalytic activity">
    <reaction evidence="3">
        <text>Hydrolysis of (1-&gt;4)-beta-linkages between N-acetylmuramic acid and N-acetyl-D-glucosamine residues in a peptidoglycan and between N-acetyl-D-glucosamine residues in chitodextrins.</text>
        <dbReference type="EC" id="3.2.1.17"/>
    </reaction>
</comment>
<dbReference type="CDD" id="cd00735">
    <property type="entry name" value="T4-like_lys"/>
    <property type="match status" value="1"/>
</dbReference>
<dbReference type="InterPro" id="IPR023347">
    <property type="entry name" value="Lysozyme_dom_sf"/>
</dbReference>
<dbReference type="EC" id="3.2.1.17" evidence="3"/>
<dbReference type="InterPro" id="IPR009590">
    <property type="entry name" value="Gp5_OB_N"/>
</dbReference>
<dbReference type="PANTHER" id="PTHR37406">
    <property type="entry name" value="T4-TYPE LYSOZYME 1-RELATED"/>
    <property type="match status" value="1"/>
</dbReference>
<sequence>MRIANEDLKWFRGVVESRDDPLKLGQLQVRVIGLHTHQKVQSGSIGISTKELPWFPIVSNVTDSNNSGIGGPVTGAVEGSIVFGLWLDKWHSSGVILGTIPHIATKLPNVNEGFFDPNGIYPKQLGTSVNTLNLGGEEGAKYVTNEIQTQNKETAVNPDDRPVDQIPEDNNPDMDIVEMLKRDEGIRLSVYWDTEGYPTIGIGHLIIPIKTKDINVINAALSEQVGRPVNRTITMEEAESLFNGDLLKTQTEIRLNSKVGPVYAKVNRSRQMALENMAFQMGTAGLANFTNMLNAMYNEDWKTAYNEGRDSLWFTQTKGRASRVTLIILNGNLESYGVIAPAPVTLRVFKSASTDSRIMFQEPSSAYAGAYPYVHAYVSESGHIQEFDDTPGEERYRLYHPTGTYTEINNEGRKVSKVVSDNFDIVNGDSFHLVQGEKKTNIGSDETYYNMANRNDQVDGKRSVFIREDDSLVIEGNWDIIVKGHSNIIVEGNANITVEGDSSTEVFGNHTYKVNGNMSWEIGGTVDWQVSGAWTENVQSMSSVANGRYFVDGSRIDLG</sequence>
<dbReference type="SUPFAM" id="SSF69349">
    <property type="entry name" value="Phage fibre proteins"/>
    <property type="match status" value="1"/>
</dbReference>
<proteinExistence type="inferred from homology"/>
<evidence type="ECO:0000256" key="4">
    <source>
        <dbReference type="SAM" id="MobiDB-lite"/>
    </source>
</evidence>
<dbReference type="InterPro" id="IPR002196">
    <property type="entry name" value="Glyco_hydro_24"/>
</dbReference>
<gene>
    <name evidence="6" type="ORF">PspYZU05_111</name>
</gene>
<evidence type="ECO:0000313" key="6">
    <source>
        <dbReference type="EMBL" id="ASD52063.1"/>
    </source>
</evidence>
<feature type="domain" description="Protein Gp5 N-terminal OB-fold" evidence="5">
    <location>
        <begin position="33"/>
        <end position="173"/>
    </location>
</feature>
<dbReference type="Pfam" id="PF06714">
    <property type="entry name" value="Gp5_OB"/>
    <property type="match status" value="1"/>
</dbReference>
<evidence type="ECO:0000256" key="1">
    <source>
        <dbReference type="ARBA" id="ARBA00022529"/>
    </source>
</evidence>
<dbReference type="InterPro" id="IPR001165">
    <property type="entry name" value="T4-type_lysozyme"/>
</dbReference>
<dbReference type="Gene3D" id="1.10.530.40">
    <property type="match status" value="1"/>
</dbReference>
<dbReference type="InterPro" id="IPR052619">
    <property type="entry name" value="Phage_lysozyme-like"/>
</dbReference>
<name>A0A2U7N8B3_9CAUD</name>